<sequence>MTPLVARARLFHLQGFTHFNWNVARFLHLYFIIYNYTFIEAFLSTCDIVIRNLLLSCSIVGSGGNEYKEVTSKLQEQIH</sequence>
<dbReference type="Proteomes" id="UP000004995">
    <property type="component" value="Unassembled WGS sequence"/>
</dbReference>
<dbReference type="EnsemblPlants" id="KQL23452">
    <property type="protein sequence ID" value="KQL23452"/>
    <property type="gene ID" value="SETIT_032089mg"/>
</dbReference>
<accession>K3ZZQ4</accession>
<dbReference type="InParanoid" id="K3ZZQ4"/>
<evidence type="ECO:0000313" key="2">
    <source>
        <dbReference type="Proteomes" id="UP000004995"/>
    </source>
</evidence>
<dbReference type="AlphaFoldDB" id="K3ZZQ4"/>
<dbReference type="Gramene" id="KQL23452">
    <property type="protein sequence ID" value="KQL23452"/>
    <property type="gene ID" value="SETIT_032089mg"/>
</dbReference>
<reference evidence="2" key="1">
    <citation type="journal article" date="2012" name="Nat. Biotechnol.">
        <title>Reference genome sequence of the model plant Setaria.</title>
        <authorList>
            <person name="Bennetzen J.L."/>
            <person name="Schmutz J."/>
            <person name="Wang H."/>
            <person name="Percifield R."/>
            <person name="Hawkins J."/>
            <person name="Pontaroli A.C."/>
            <person name="Estep M."/>
            <person name="Feng L."/>
            <person name="Vaughn J.N."/>
            <person name="Grimwood J."/>
            <person name="Jenkins J."/>
            <person name="Barry K."/>
            <person name="Lindquist E."/>
            <person name="Hellsten U."/>
            <person name="Deshpande S."/>
            <person name="Wang X."/>
            <person name="Wu X."/>
            <person name="Mitros T."/>
            <person name="Triplett J."/>
            <person name="Yang X."/>
            <person name="Ye C.Y."/>
            <person name="Mauro-Herrera M."/>
            <person name="Wang L."/>
            <person name="Li P."/>
            <person name="Sharma M."/>
            <person name="Sharma R."/>
            <person name="Ronald P.C."/>
            <person name="Panaud O."/>
            <person name="Kellogg E.A."/>
            <person name="Brutnell T.P."/>
            <person name="Doust A.N."/>
            <person name="Tuskan G.A."/>
            <person name="Rokhsar D."/>
            <person name="Devos K.M."/>
        </authorList>
    </citation>
    <scope>NUCLEOTIDE SEQUENCE [LARGE SCALE GENOMIC DNA]</scope>
    <source>
        <strain evidence="2">cv. Yugu1</strain>
    </source>
</reference>
<organism evidence="1 2">
    <name type="scientific">Setaria italica</name>
    <name type="common">Foxtail millet</name>
    <name type="synonym">Panicum italicum</name>
    <dbReference type="NCBI Taxonomy" id="4555"/>
    <lineage>
        <taxon>Eukaryota</taxon>
        <taxon>Viridiplantae</taxon>
        <taxon>Streptophyta</taxon>
        <taxon>Embryophyta</taxon>
        <taxon>Tracheophyta</taxon>
        <taxon>Spermatophyta</taxon>
        <taxon>Magnoliopsida</taxon>
        <taxon>Liliopsida</taxon>
        <taxon>Poales</taxon>
        <taxon>Poaceae</taxon>
        <taxon>PACMAD clade</taxon>
        <taxon>Panicoideae</taxon>
        <taxon>Panicodae</taxon>
        <taxon>Paniceae</taxon>
        <taxon>Cenchrinae</taxon>
        <taxon>Setaria</taxon>
    </lineage>
</organism>
<dbReference type="EMBL" id="AGNK02000863">
    <property type="status" value="NOT_ANNOTATED_CDS"/>
    <property type="molecule type" value="Genomic_DNA"/>
</dbReference>
<reference evidence="1" key="2">
    <citation type="submission" date="2018-08" db="UniProtKB">
        <authorList>
            <consortium name="EnsemblPlants"/>
        </authorList>
    </citation>
    <scope>IDENTIFICATION</scope>
    <source>
        <strain evidence="1">Yugu1</strain>
    </source>
</reference>
<dbReference type="HOGENOM" id="CLU_2610557_0_0_1"/>
<evidence type="ECO:0000313" key="1">
    <source>
        <dbReference type="EnsemblPlants" id="KQL23452"/>
    </source>
</evidence>
<proteinExistence type="predicted"/>
<name>K3ZZQ4_SETIT</name>
<keyword evidence="2" id="KW-1185">Reference proteome</keyword>
<protein>
    <submittedName>
        <fullName evidence="1">Uncharacterized protein</fullName>
    </submittedName>
</protein>